<comment type="caution">
    <text evidence="1">The sequence shown here is derived from an EMBL/GenBank/DDBJ whole genome shotgun (WGS) entry which is preliminary data.</text>
</comment>
<dbReference type="EMBL" id="JARBJD010000093">
    <property type="protein sequence ID" value="KAK2953277.1"/>
    <property type="molecule type" value="Genomic_DNA"/>
</dbReference>
<organism evidence="1 2">
    <name type="scientific">Blattamonas nauphoetae</name>
    <dbReference type="NCBI Taxonomy" id="2049346"/>
    <lineage>
        <taxon>Eukaryota</taxon>
        <taxon>Metamonada</taxon>
        <taxon>Preaxostyla</taxon>
        <taxon>Oxymonadida</taxon>
        <taxon>Blattamonas</taxon>
    </lineage>
</organism>
<evidence type="ECO:0000313" key="1">
    <source>
        <dbReference type="EMBL" id="KAK2953277.1"/>
    </source>
</evidence>
<reference evidence="1 2" key="1">
    <citation type="journal article" date="2022" name="bioRxiv">
        <title>Genomics of Preaxostyla Flagellates Illuminates Evolutionary Transitions and the Path Towards Mitochondrial Loss.</title>
        <authorList>
            <person name="Novak L.V.F."/>
            <person name="Treitli S.C."/>
            <person name="Pyrih J."/>
            <person name="Halakuc P."/>
            <person name="Pipaliya S.V."/>
            <person name="Vacek V."/>
            <person name="Brzon O."/>
            <person name="Soukal P."/>
            <person name="Eme L."/>
            <person name="Dacks J.B."/>
            <person name="Karnkowska A."/>
            <person name="Elias M."/>
            <person name="Hampl V."/>
        </authorList>
    </citation>
    <scope>NUCLEOTIDE SEQUENCE [LARGE SCALE GENOMIC DNA]</scope>
    <source>
        <strain evidence="1">NAU3</strain>
        <tissue evidence="1">Gut</tissue>
    </source>
</reference>
<accession>A0ABQ9XRB5</accession>
<protein>
    <submittedName>
        <fullName evidence="1">Uncharacterized protein</fullName>
    </submittedName>
</protein>
<proteinExistence type="predicted"/>
<name>A0ABQ9XRB5_9EUKA</name>
<keyword evidence="2" id="KW-1185">Reference proteome</keyword>
<evidence type="ECO:0000313" key="2">
    <source>
        <dbReference type="Proteomes" id="UP001281761"/>
    </source>
</evidence>
<sequence length="230" mass="26754">MEMLTRLFERCSSAVRLALIKADLIPQLMLTLNPQSLSLVGADTIHTFLIFSISSLFWLPTPHIPEIEDRNEQQAVHKTILTQVLVPSEKYIWHLCVSRYSIIYGNLSDDFMRFLARLIRICPCYQPTMDFILNMPVVLTIPGYLTFIDNNRSIWNFVDLMGNIQHEWNKKGGDERTMGNTMLRMLRMEGISDVVEEKLRNETLSHHGSKTVTRSIDWNNMQGMNLPRRR</sequence>
<dbReference type="Proteomes" id="UP001281761">
    <property type="component" value="Unassembled WGS sequence"/>
</dbReference>
<gene>
    <name evidence="1" type="ORF">BLNAU_11740</name>
</gene>